<proteinExistence type="predicted"/>
<gene>
    <name evidence="1" type="ORF">MNBD_PLANCTO02-2133</name>
</gene>
<dbReference type="EMBL" id="UOGL01000302">
    <property type="protein sequence ID" value="VAX39132.1"/>
    <property type="molecule type" value="Genomic_DNA"/>
</dbReference>
<protein>
    <submittedName>
        <fullName evidence="1">Uncharacterized protein</fullName>
    </submittedName>
</protein>
<name>A0A3B1DEC0_9ZZZZ</name>
<evidence type="ECO:0000313" key="1">
    <source>
        <dbReference type="EMBL" id="VAX39132.1"/>
    </source>
</evidence>
<sequence length="51" mass="5668">MAQKTKSDEILKSLAPQLDGVAKNLLRQVYGEEGMPWGTPFSELEDVSTKM</sequence>
<dbReference type="AlphaFoldDB" id="A0A3B1DEC0"/>
<reference evidence="1" key="1">
    <citation type="submission" date="2018-06" db="EMBL/GenBank/DDBJ databases">
        <authorList>
            <person name="Zhirakovskaya E."/>
        </authorList>
    </citation>
    <scope>NUCLEOTIDE SEQUENCE</scope>
</reference>
<feature type="non-terminal residue" evidence="1">
    <location>
        <position position="51"/>
    </location>
</feature>
<organism evidence="1">
    <name type="scientific">hydrothermal vent metagenome</name>
    <dbReference type="NCBI Taxonomy" id="652676"/>
    <lineage>
        <taxon>unclassified sequences</taxon>
        <taxon>metagenomes</taxon>
        <taxon>ecological metagenomes</taxon>
    </lineage>
</organism>
<accession>A0A3B1DEC0</accession>